<evidence type="ECO:0000256" key="2">
    <source>
        <dbReference type="ARBA" id="ARBA00004651"/>
    </source>
</evidence>
<dbReference type="CDD" id="cd17546">
    <property type="entry name" value="REC_hyHK_CKI1_RcsC-like"/>
    <property type="match status" value="1"/>
</dbReference>
<keyword evidence="9" id="KW-0418">Kinase</keyword>
<dbReference type="Gene3D" id="6.10.340.10">
    <property type="match status" value="1"/>
</dbReference>
<keyword evidence="11" id="KW-1133">Transmembrane helix</keyword>
<keyword evidence="7" id="KW-0812">Transmembrane</keyword>
<proteinExistence type="predicted"/>
<dbReference type="SMART" id="SM00388">
    <property type="entry name" value="HisKA"/>
    <property type="match status" value="1"/>
</dbReference>
<dbReference type="InterPro" id="IPR036641">
    <property type="entry name" value="HPT_dom_sf"/>
</dbReference>
<comment type="catalytic activity">
    <reaction evidence="1">
        <text>ATP + protein L-histidine = ADP + protein N-phospho-L-histidine.</text>
        <dbReference type="EC" id="2.7.13.3"/>
    </reaction>
</comment>
<dbReference type="PROSITE" id="PS50885">
    <property type="entry name" value="HAMP"/>
    <property type="match status" value="1"/>
</dbReference>
<feature type="domain" description="Histidine kinase" evidence="18">
    <location>
        <begin position="774"/>
        <end position="1001"/>
    </location>
</feature>
<evidence type="ECO:0000256" key="12">
    <source>
        <dbReference type="ARBA" id="ARBA00023012"/>
    </source>
</evidence>
<dbReference type="InterPro" id="IPR005467">
    <property type="entry name" value="His_kinase_dom"/>
</dbReference>
<evidence type="ECO:0000256" key="13">
    <source>
        <dbReference type="ARBA" id="ARBA00023136"/>
    </source>
</evidence>
<dbReference type="CDD" id="cd00130">
    <property type="entry name" value="PAS"/>
    <property type="match status" value="3"/>
</dbReference>
<evidence type="ECO:0000256" key="1">
    <source>
        <dbReference type="ARBA" id="ARBA00000085"/>
    </source>
</evidence>
<evidence type="ECO:0000259" key="19">
    <source>
        <dbReference type="PROSITE" id="PS50110"/>
    </source>
</evidence>
<dbReference type="Pfam" id="PF08448">
    <property type="entry name" value="PAS_4"/>
    <property type="match status" value="2"/>
</dbReference>
<dbReference type="FunFam" id="3.30.565.10:FF:000010">
    <property type="entry name" value="Sensor histidine kinase RcsC"/>
    <property type="match status" value="1"/>
</dbReference>
<feature type="domain" description="PAS" evidence="20">
    <location>
        <begin position="476"/>
        <end position="555"/>
    </location>
</feature>
<protein>
    <recommendedName>
        <fullName evidence="15">Sensory/regulatory protein RpfC</fullName>
        <ecNumber evidence="3">2.7.13.3</ecNumber>
    </recommendedName>
</protein>
<reference evidence="23 24" key="1">
    <citation type="submission" date="2019-06" db="EMBL/GenBank/DDBJ databases">
        <title>Genomic Encyclopedia of Type Strains, Phase IV (KMG-V): Genome sequencing to study the core and pangenomes of soil and plant-associated prokaryotes.</title>
        <authorList>
            <person name="Whitman W."/>
        </authorList>
    </citation>
    <scope>NUCLEOTIDE SEQUENCE [LARGE SCALE GENOMIC DNA]</scope>
    <source>
        <strain evidence="23 24">BR 11880</strain>
    </source>
</reference>
<feature type="coiled-coil region" evidence="17">
    <location>
        <begin position="341"/>
        <end position="368"/>
    </location>
</feature>
<dbReference type="Gene3D" id="3.40.50.2300">
    <property type="match status" value="1"/>
</dbReference>
<dbReference type="PROSITE" id="PS50109">
    <property type="entry name" value="HIS_KIN"/>
    <property type="match status" value="1"/>
</dbReference>
<dbReference type="InterPro" id="IPR036097">
    <property type="entry name" value="HisK_dim/P_sf"/>
</dbReference>
<evidence type="ECO:0000256" key="11">
    <source>
        <dbReference type="ARBA" id="ARBA00022989"/>
    </source>
</evidence>
<keyword evidence="6" id="KW-0808">Transferase</keyword>
<dbReference type="PROSITE" id="PS50110">
    <property type="entry name" value="RESPONSE_REGULATORY"/>
    <property type="match status" value="1"/>
</dbReference>
<dbReference type="PANTHER" id="PTHR45339">
    <property type="entry name" value="HYBRID SIGNAL TRANSDUCTION HISTIDINE KINASE J"/>
    <property type="match status" value="1"/>
</dbReference>
<evidence type="ECO:0000259" key="21">
    <source>
        <dbReference type="PROSITE" id="PS50113"/>
    </source>
</evidence>
<dbReference type="SMART" id="SM00086">
    <property type="entry name" value="PAC"/>
    <property type="match status" value="2"/>
</dbReference>
<dbReference type="NCBIfam" id="TIGR00229">
    <property type="entry name" value="sensory_box"/>
    <property type="match status" value="2"/>
</dbReference>
<dbReference type="CDD" id="cd12915">
    <property type="entry name" value="PDC2_DGC_like"/>
    <property type="match status" value="1"/>
</dbReference>
<dbReference type="FunFam" id="1.10.287.130:FF:000002">
    <property type="entry name" value="Two-component osmosensing histidine kinase"/>
    <property type="match status" value="1"/>
</dbReference>
<evidence type="ECO:0000256" key="8">
    <source>
        <dbReference type="ARBA" id="ARBA00022741"/>
    </source>
</evidence>
<dbReference type="Pfam" id="PF00512">
    <property type="entry name" value="HisKA"/>
    <property type="match status" value="1"/>
</dbReference>
<dbReference type="OrthoDB" id="9801651at2"/>
<evidence type="ECO:0000256" key="14">
    <source>
        <dbReference type="ARBA" id="ARBA00064003"/>
    </source>
</evidence>
<dbReference type="InterPro" id="IPR036890">
    <property type="entry name" value="HATPase_C_sf"/>
</dbReference>
<dbReference type="CDD" id="cd16922">
    <property type="entry name" value="HATPase_EvgS-ArcB-TorS-like"/>
    <property type="match status" value="1"/>
</dbReference>
<dbReference type="CDD" id="cd12914">
    <property type="entry name" value="PDC1_DGC_like"/>
    <property type="match status" value="1"/>
</dbReference>
<feature type="modified residue" description="4-aspartylphosphate" evidence="16">
    <location>
        <position position="1209"/>
    </location>
</feature>
<dbReference type="SUPFAM" id="SSF52172">
    <property type="entry name" value="CheY-like"/>
    <property type="match status" value="1"/>
</dbReference>
<dbReference type="InterPro" id="IPR000700">
    <property type="entry name" value="PAS-assoc_C"/>
</dbReference>
<keyword evidence="13" id="KW-0472">Membrane</keyword>
<dbReference type="SUPFAM" id="SSF158472">
    <property type="entry name" value="HAMP domain-like"/>
    <property type="match status" value="1"/>
</dbReference>
<keyword evidence="10" id="KW-0067">ATP-binding</keyword>
<gene>
    <name evidence="23" type="ORF">FBZ89_10849</name>
</gene>
<dbReference type="InterPro" id="IPR008207">
    <property type="entry name" value="Sig_transdc_His_kin_Hpt_dom"/>
</dbReference>
<dbReference type="EC" id="2.7.13.3" evidence="3"/>
<evidence type="ECO:0000313" key="23">
    <source>
        <dbReference type="EMBL" id="TWB18993.1"/>
    </source>
</evidence>
<dbReference type="SUPFAM" id="SSF47226">
    <property type="entry name" value="Histidine-containing phosphotransfer domain, HPT domain"/>
    <property type="match status" value="1"/>
</dbReference>
<dbReference type="SMART" id="SM00387">
    <property type="entry name" value="HATPase_c"/>
    <property type="match status" value="1"/>
</dbReference>
<dbReference type="Gene3D" id="1.20.120.160">
    <property type="entry name" value="HPT domain"/>
    <property type="match status" value="1"/>
</dbReference>
<keyword evidence="12" id="KW-0902">Two-component regulatory system</keyword>
<dbReference type="SMART" id="SM00448">
    <property type="entry name" value="REC"/>
    <property type="match status" value="1"/>
</dbReference>
<comment type="caution">
    <text evidence="23">The sequence shown here is derived from an EMBL/GenBank/DDBJ whole genome shotgun (WGS) entry which is preliminary data.</text>
</comment>
<dbReference type="InterPro" id="IPR001610">
    <property type="entry name" value="PAC"/>
</dbReference>
<dbReference type="SUPFAM" id="SSF47384">
    <property type="entry name" value="Homodimeric domain of signal transducing histidine kinase"/>
    <property type="match status" value="1"/>
</dbReference>
<evidence type="ECO:0000256" key="17">
    <source>
        <dbReference type="SAM" id="Coils"/>
    </source>
</evidence>
<dbReference type="InterPro" id="IPR035965">
    <property type="entry name" value="PAS-like_dom_sf"/>
</dbReference>
<evidence type="ECO:0000256" key="16">
    <source>
        <dbReference type="PROSITE-ProRule" id="PRU00169"/>
    </source>
</evidence>
<organism evidence="23 24">
    <name type="scientific">Nitrospirillum amazonense</name>
    <dbReference type="NCBI Taxonomy" id="28077"/>
    <lineage>
        <taxon>Bacteria</taxon>
        <taxon>Pseudomonadati</taxon>
        <taxon>Pseudomonadota</taxon>
        <taxon>Alphaproteobacteria</taxon>
        <taxon>Rhodospirillales</taxon>
        <taxon>Azospirillaceae</taxon>
        <taxon>Nitrospirillum</taxon>
    </lineage>
</organism>
<dbReference type="Pfam" id="PF00072">
    <property type="entry name" value="Response_reg"/>
    <property type="match status" value="1"/>
</dbReference>
<dbReference type="Pfam" id="PF02743">
    <property type="entry name" value="dCache_1"/>
    <property type="match status" value="1"/>
</dbReference>
<dbReference type="PROSITE" id="PS50112">
    <property type="entry name" value="PAS"/>
    <property type="match status" value="1"/>
</dbReference>
<dbReference type="Pfam" id="PF13426">
    <property type="entry name" value="PAS_9"/>
    <property type="match status" value="1"/>
</dbReference>
<feature type="domain" description="PAC" evidence="21">
    <location>
        <begin position="430"/>
        <end position="482"/>
    </location>
</feature>
<dbReference type="InterPro" id="IPR011006">
    <property type="entry name" value="CheY-like_superfamily"/>
</dbReference>
<dbReference type="SMART" id="SM00304">
    <property type="entry name" value="HAMP"/>
    <property type="match status" value="1"/>
</dbReference>
<dbReference type="EMBL" id="VITN01000008">
    <property type="protein sequence ID" value="TWB18993.1"/>
    <property type="molecule type" value="Genomic_DNA"/>
</dbReference>
<dbReference type="Pfam" id="PF00672">
    <property type="entry name" value="HAMP"/>
    <property type="match status" value="1"/>
</dbReference>
<feature type="domain" description="HAMP" evidence="22">
    <location>
        <begin position="300"/>
        <end position="353"/>
    </location>
</feature>
<evidence type="ECO:0000256" key="6">
    <source>
        <dbReference type="ARBA" id="ARBA00022679"/>
    </source>
</evidence>
<dbReference type="GO" id="GO:0005886">
    <property type="term" value="C:plasma membrane"/>
    <property type="evidence" value="ECO:0007669"/>
    <property type="project" value="UniProtKB-SubCell"/>
</dbReference>
<sequence length="1426" mass="153386">MALGLRRRLLLLLIGTTVPFFLLLLGESRARRNEAVAAVEAQAVELARMAADEQERLLDQVRRLSLGFAQHSALLPTDQCVDDARILKASQPWVSNIHVVKPDGSVVCSSADQPWFNYSDREYVRQAFETGRASTSDYVFGRPSNRVILGTAQPVYRADGPADAGKPDALVLAGLSMDWIEKTGARFSHDGSLFLLVDRTGTVLARIPERRDLVGHNFKDNPFIQAVLNGPADRGEFVTLDGVDRLVGIAALPGSGAHVVVGVDRAAVLAPILADQRRTLAFGGVAALCALLLGWVGVEATVLRGVLALRHAVSRLAAGDRGVRAAIAPGTAEFAELARSFNDMAAALDRHEREIAQREAQFRDLTEVSSDWFWETDPEGRFTQMSQGVGSLGIPAGHFLGRTRRDFAVDPDSFEFQAYEELLAARQPFRNLAYSLYGEDGVLRHVVVSGKPFFDEAGVFRGFRGSGRDRTQQVAAEERLRLLQSVAVHATDGILITEADALDEPGPRIIFVNEAFTTVTGFSWDEAVGRSPRFLQGPLTDRAALERIRQALAAGDPVRQRLLNYTRDRRPFWVDLAIFPARAGTRITHYVALLRDVSDQVAATLHLNAQVTELEAARATLQAQRTLLDNVLNASLDGVFAYDTIRDENFDVRDFRFELVNVTAEKMAGRSAHDLVGRGLKELFPDLAAGGLFDRYVEVVDTGRAATFEYHRDEDGRWFRITAVPWGRGLAVTLSDITREKKREGDLAALADDLAGAKQAAEAANRAKSDFLANMSHEIRTPMNGIMGMTQILLGTALATEQRAYAEAIHDSAQALLNIINNILDISKLEAGKVELEMVDFVLDEVVEGVMALLTPQAREKGLDLDVSVAPEVAGAYRGDPTRLRQVLLNLMGNAVKFTSEGRVSLAITAAPAENGGDRADDRLRLRFTVVDTGVGMGADQQARLFEKFTQADTSINRRYGGTGLGLVISRELVRLMGGSITLDSAPGAGSTFAFTIPLKPSSVQVARRAAAVAALSGLRALVVGASGLVKALERLDLMVTSVADADAAVAEVAADGAWAFDIVVIAETPFDAAVGADGPTLAARLRTLPRAAAAKMVVATGRPQVAEADAAVDGVLTQPARAPALRALLLRLFGGGDMVETEMDGPLARDRGARGLGRRLLLVDDNMVNRSVARIMLERDGYTVDMAEDGQAAVAACRTTAYDLVLMDVQMPVMDGVTATQVLRRDLGLRHLPILAMTANAMVGMREEYLAAGMDDYVSKPFDQQQFLDTVARWVASGADHAASLQIDAAAASPADPMGQDDATLARLDPAVLAGLQAIVPPADFRVLVENFVEHGLARVRRIQALAEASDLAPLRAEAHDLISTAGNVGLVGLQALGRQMHDACADGDMGTVRALAVRIGRVGPGAWTALGERFIGKAVEAAGD</sequence>
<dbReference type="Proteomes" id="UP000319859">
    <property type="component" value="Unassembled WGS sequence"/>
</dbReference>
<evidence type="ECO:0000256" key="5">
    <source>
        <dbReference type="ARBA" id="ARBA00022553"/>
    </source>
</evidence>
<dbReference type="GO" id="GO:0005524">
    <property type="term" value="F:ATP binding"/>
    <property type="evidence" value="ECO:0007669"/>
    <property type="project" value="UniProtKB-KW"/>
</dbReference>
<dbReference type="SMART" id="SM00091">
    <property type="entry name" value="PAS"/>
    <property type="match status" value="3"/>
</dbReference>
<keyword evidence="4" id="KW-1003">Cell membrane</keyword>
<dbReference type="RefSeq" id="WP_145750668.1">
    <property type="nucleotide sequence ID" value="NZ_VITN01000008.1"/>
</dbReference>
<dbReference type="SUPFAM" id="SSF55785">
    <property type="entry name" value="PYP-like sensor domain (PAS domain)"/>
    <property type="match status" value="3"/>
</dbReference>
<dbReference type="InterPro" id="IPR033479">
    <property type="entry name" value="dCache_1"/>
</dbReference>
<evidence type="ECO:0000256" key="3">
    <source>
        <dbReference type="ARBA" id="ARBA00012438"/>
    </source>
</evidence>
<dbReference type="InterPro" id="IPR003594">
    <property type="entry name" value="HATPase_dom"/>
</dbReference>
<dbReference type="Gene3D" id="1.10.287.130">
    <property type="match status" value="1"/>
</dbReference>
<dbReference type="InterPro" id="IPR004358">
    <property type="entry name" value="Sig_transdc_His_kin-like_C"/>
</dbReference>
<dbReference type="InterPro" id="IPR000014">
    <property type="entry name" value="PAS"/>
</dbReference>
<dbReference type="InterPro" id="IPR013656">
    <property type="entry name" value="PAS_4"/>
</dbReference>
<accession>A0A560FBK2</accession>
<dbReference type="PROSITE" id="PS50113">
    <property type="entry name" value="PAC"/>
    <property type="match status" value="1"/>
</dbReference>
<feature type="domain" description="Response regulatory" evidence="19">
    <location>
        <begin position="1160"/>
        <end position="1276"/>
    </location>
</feature>
<dbReference type="InterPro" id="IPR001789">
    <property type="entry name" value="Sig_transdc_resp-reg_receiver"/>
</dbReference>
<comment type="subunit">
    <text evidence="14">At low DSF concentrations, interacts with RpfF.</text>
</comment>
<dbReference type="Pfam" id="PF01627">
    <property type="entry name" value="Hpt"/>
    <property type="match status" value="1"/>
</dbReference>
<keyword evidence="5 16" id="KW-0597">Phosphoprotein</keyword>
<evidence type="ECO:0000256" key="10">
    <source>
        <dbReference type="ARBA" id="ARBA00022840"/>
    </source>
</evidence>
<dbReference type="Pfam" id="PF02518">
    <property type="entry name" value="HATPase_c"/>
    <property type="match status" value="1"/>
</dbReference>
<evidence type="ECO:0000256" key="9">
    <source>
        <dbReference type="ARBA" id="ARBA00022777"/>
    </source>
</evidence>
<evidence type="ECO:0000259" key="22">
    <source>
        <dbReference type="PROSITE" id="PS50885"/>
    </source>
</evidence>
<dbReference type="CDD" id="cd06225">
    <property type="entry name" value="HAMP"/>
    <property type="match status" value="1"/>
</dbReference>
<keyword evidence="17" id="KW-0175">Coiled coil</keyword>
<dbReference type="Gene3D" id="3.30.565.10">
    <property type="entry name" value="Histidine kinase-like ATPase, C-terminal domain"/>
    <property type="match status" value="1"/>
</dbReference>
<dbReference type="InterPro" id="IPR003660">
    <property type="entry name" value="HAMP_dom"/>
</dbReference>
<dbReference type="PANTHER" id="PTHR45339:SF5">
    <property type="entry name" value="HISTIDINE KINASE"/>
    <property type="match status" value="1"/>
</dbReference>
<comment type="subcellular location">
    <subcellularLocation>
        <location evidence="2">Cell membrane</location>
        <topology evidence="2">Multi-pass membrane protein</topology>
    </subcellularLocation>
</comment>
<name>A0A560FBK2_9PROT</name>
<dbReference type="GO" id="GO:0000155">
    <property type="term" value="F:phosphorelay sensor kinase activity"/>
    <property type="evidence" value="ECO:0007669"/>
    <property type="project" value="InterPro"/>
</dbReference>
<evidence type="ECO:0000259" key="20">
    <source>
        <dbReference type="PROSITE" id="PS50112"/>
    </source>
</evidence>
<dbReference type="Gene3D" id="3.30.450.20">
    <property type="entry name" value="PAS domain"/>
    <property type="match status" value="5"/>
</dbReference>
<evidence type="ECO:0000256" key="4">
    <source>
        <dbReference type="ARBA" id="ARBA00022475"/>
    </source>
</evidence>
<dbReference type="InterPro" id="IPR003661">
    <property type="entry name" value="HisK_dim/P_dom"/>
</dbReference>
<evidence type="ECO:0000259" key="18">
    <source>
        <dbReference type="PROSITE" id="PS50109"/>
    </source>
</evidence>
<keyword evidence="8" id="KW-0547">Nucleotide-binding</keyword>
<dbReference type="SUPFAM" id="SSF55874">
    <property type="entry name" value="ATPase domain of HSP90 chaperone/DNA topoisomerase II/histidine kinase"/>
    <property type="match status" value="1"/>
</dbReference>
<dbReference type="PRINTS" id="PR00344">
    <property type="entry name" value="BCTRLSENSOR"/>
</dbReference>
<evidence type="ECO:0000256" key="15">
    <source>
        <dbReference type="ARBA" id="ARBA00068150"/>
    </source>
</evidence>
<evidence type="ECO:0000256" key="7">
    <source>
        <dbReference type="ARBA" id="ARBA00022692"/>
    </source>
</evidence>
<dbReference type="CDD" id="cd00082">
    <property type="entry name" value="HisKA"/>
    <property type="match status" value="1"/>
</dbReference>
<evidence type="ECO:0000313" key="24">
    <source>
        <dbReference type="Proteomes" id="UP000319859"/>
    </source>
</evidence>